<sequence length="425" mass="46883">MYFYLSKKRLRFSALWLLASLPELGWSLGLSFDDALNLALQETPQLSANQAQTEAARQLTTPAGELPDPQLAVGVDNLPIQGGDSFSLSRDFMTMQRVGLMQAFPNGAKLDARVAAAENRVALAEAQTRLSRLQVLQETAVAWINRQALEQQLAVLNGLEQENHLFERAVLAKYSGGAGMASELLTPRQEAALIAERRDELNSQLAMALAQLKRWIGSAANQPLDGDIPNWPITPESLAHGLHRHPELDLFDPKTRILDAEVAEAKAEKIPDWALQLAYQRRGPAYSDMVSLQVSVDLPIFAGSRQDPKLAAKLAERAALADERKAALLEHGAMLESALAEHQRLARAVQRSREVIVPLAAEKVTLTLADWRGNRADLATLAAARRENIEAQLKAISLENQRRQLAARLHYTYSEQTLSQTEPQP</sequence>
<evidence type="ECO:0000256" key="5">
    <source>
        <dbReference type="ARBA" id="ARBA00023237"/>
    </source>
</evidence>
<name>A0A975R8M1_9GAMM</name>
<evidence type="ECO:0000256" key="3">
    <source>
        <dbReference type="ARBA" id="ARBA00022692"/>
    </source>
</evidence>
<evidence type="ECO:0000256" key="7">
    <source>
        <dbReference type="SAM" id="SignalP"/>
    </source>
</evidence>
<comment type="subcellular location">
    <subcellularLocation>
        <location evidence="1">Cell outer membrane</location>
    </subcellularLocation>
</comment>
<feature type="signal peptide" evidence="7">
    <location>
        <begin position="1"/>
        <end position="25"/>
    </location>
</feature>
<feature type="coiled-coil region" evidence="6">
    <location>
        <begin position="381"/>
        <end position="408"/>
    </location>
</feature>
<gene>
    <name evidence="8" type="ORF">KEF85_14650</name>
</gene>
<feature type="chain" id="PRO_5037723062" evidence="7">
    <location>
        <begin position="26"/>
        <end position="425"/>
    </location>
</feature>
<dbReference type="GO" id="GO:0015288">
    <property type="term" value="F:porin activity"/>
    <property type="evidence" value="ECO:0007669"/>
    <property type="project" value="TreeGrafter"/>
</dbReference>
<proteinExistence type="predicted"/>
<keyword evidence="5" id="KW-0998">Cell outer membrane</keyword>
<accession>A0A975R8M1</accession>
<dbReference type="AlphaFoldDB" id="A0A975R8M1"/>
<dbReference type="PANTHER" id="PTHR30026:SF20">
    <property type="entry name" value="OUTER MEMBRANE PROTEIN TOLC"/>
    <property type="match status" value="1"/>
</dbReference>
<keyword evidence="4" id="KW-0472">Membrane</keyword>
<keyword evidence="2" id="KW-1134">Transmembrane beta strand</keyword>
<evidence type="ECO:0000313" key="8">
    <source>
        <dbReference type="EMBL" id="QWF70550.1"/>
    </source>
</evidence>
<evidence type="ECO:0000256" key="1">
    <source>
        <dbReference type="ARBA" id="ARBA00004442"/>
    </source>
</evidence>
<dbReference type="GO" id="GO:0015562">
    <property type="term" value="F:efflux transmembrane transporter activity"/>
    <property type="evidence" value="ECO:0007669"/>
    <property type="project" value="InterPro"/>
</dbReference>
<dbReference type="KEGG" id="mpad:KEF85_14650"/>
<organism evidence="8 9">
    <name type="scientific">Methylomonas paludis</name>
    <dbReference type="NCBI Taxonomy" id="1173101"/>
    <lineage>
        <taxon>Bacteria</taxon>
        <taxon>Pseudomonadati</taxon>
        <taxon>Pseudomonadota</taxon>
        <taxon>Gammaproteobacteria</taxon>
        <taxon>Methylococcales</taxon>
        <taxon>Methylococcaceae</taxon>
        <taxon>Methylomonas</taxon>
    </lineage>
</organism>
<reference evidence="8" key="1">
    <citation type="submission" date="2021-04" db="EMBL/GenBank/DDBJ databases">
        <title>Draft genome sequence data of methanotrophic Methylovulum sp. strain S1L and Methylomonas sp. strain S2AM isolated from boreal lake water columns.</title>
        <authorList>
            <person name="Rissanen A.J."/>
            <person name="Mangayil R."/>
            <person name="Svenning M.M."/>
            <person name="Khanongnuch R."/>
        </authorList>
    </citation>
    <scope>NUCLEOTIDE SEQUENCE</scope>
    <source>
        <strain evidence="8">S2AM</strain>
    </source>
</reference>
<dbReference type="GO" id="GO:1990281">
    <property type="term" value="C:efflux pump complex"/>
    <property type="evidence" value="ECO:0007669"/>
    <property type="project" value="TreeGrafter"/>
</dbReference>
<dbReference type="InterPro" id="IPR051906">
    <property type="entry name" value="TolC-like"/>
</dbReference>
<dbReference type="Proteomes" id="UP000676649">
    <property type="component" value="Chromosome"/>
</dbReference>
<evidence type="ECO:0000256" key="2">
    <source>
        <dbReference type="ARBA" id="ARBA00022452"/>
    </source>
</evidence>
<keyword evidence="3" id="KW-0812">Transmembrane</keyword>
<dbReference type="GO" id="GO:0009279">
    <property type="term" value="C:cell outer membrane"/>
    <property type="evidence" value="ECO:0007669"/>
    <property type="project" value="UniProtKB-SubCell"/>
</dbReference>
<evidence type="ECO:0000256" key="4">
    <source>
        <dbReference type="ARBA" id="ARBA00023136"/>
    </source>
</evidence>
<evidence type="ECO:0000313" key="9">
    <source>
        <dbReference type="Proteomes" id="UP000676649"/>
    </source>
</evidence>
<keyword evidence="9" id="KW-1185">Reference proteome</keyword>
<dbReference type="PANTHER" id="PTHR30026">
    <property type="entry name" value="OUTER MEMBRANE PROTEIN TOLC"/>
    <property type="match status" value="1"/>
</dbReference>
<evidence type="ECO:0000256" key="6">
    <source>
        <dbReference type="SAM" id="Coils"/>
    </source>
</evidence>
<dbReference type="EMBL" id="CP073754">
    <property type="protein sequence ID" value="QWF70550.1"/>
    <property type="molecule type" value="Genomic_DNA"/>
</dbReference>
<protein>
    <submittedName>
        <fullName evidence="8">TolC family protein</fullName>
    </submittedName>
</protein>
<dbReference type="RefSeq" id="WP_215581839.1">
    <property type="nucleotide sequence ID" value="NZ_CP073754.1"/>
</dbReference>
<keyword evidence="7" id="KW-0732">Signal</keyword>
<keyword evidence="6" id="KW-0175">Coiled coil</keyword>
<dbReference type="Gene3D" id="1.20.1600.10">
    <property type="entry name" value="Outer membrane efflux proteins (OEP)"/>
    <property type="match status" value="1"/>
</dbReference>
<dbReference type="SUPFAM" id="SSF56954">
    <property type="entry name" value="Outer membrane efflux proteins (OEP)"/>
    <property type="match status" value="1"/>
</dbReference>